<reference evidence="7 8" key="1">
    <citation type="submission" date="2024-08" db="EMBL/GenBank/DDBJ databases">
        <authorList>
            <person name="Cucini C."/>
            <person name="Frati F."/>
        </authorList>
    </citation>
    <scope>NUCLEOTIDE SEQUENCE [LARGE SCALE GENOMIC DNA]</scope>
</reference>
<dbReference type="InterPro" id="IPR050122">
    <property type="entry name" value="RTK"/>
</dbReference>
<evidence type="ECO:0000256" key="4">
    <source>
        <dbReference type="SAM" id="MobiDB-lite"/>
    </source>
</evidence>
<dbReference type="InterPro" id="IPR001245">
    <property type="entry name" value="Ser-Thr/Tyr_kinase_cat_dom"/>
</dbReference>
<keyword evidence="5" id="KW-1133">Transmembrane helix</keyword>
<dbReference type="InterPro" id="IPR020635">
    <property type="entry name" value="Tyr_kinase_cat_dom"/>
</dbReference>
<dbReference type="InterPro" id="IPR011009">
    <property type="entry name" value="Kinase-like_dom_sf"/>
</dbReference>
<evidence type="ECO:0000256" key="3">
    <source>
        <dbReference type="PROSITE-ProRule" id="PRU10141"/>
    </source>
</evidence>
<comment type="subcellular location">
    <subcellularLocation>
        <location evidence="1">Membrane</location>
        <topology evidence="1">Single-pass membrane protein</topology>
    </subcellularLocation>
</comment>
<dbReference type="Gene3D" id="1.10.510.10">
    <property type="entry name" value="Transferase(Phosphotransferase) domain 1"/>
    <property type="match status" value="2"/>
</dbReference>
<protein>
    <recommendedName>
        <fullName evidence="6">Protein kinase domain-containing protein</fullName>
    </recommendedName>
</protein>
<evidence type="ECO:0000256" key="2">
    <source>
        <dbReference type="ARBA" id="ARBA00051243"/>
    </source>
</evidence>
<dbReference type="EMBL" id="CAXLJM020000022">
    <property type="protein sequence ID" value="CAL8087967.1"/>
    <property type="molecule type" value="Genomic_DNA"/>
</dbReference>
<dbReference type="PROSITE" id="PS00107">
    <property type="entry name" value="PROTEIN_KINASE_ATP"/>
    <property type="match status" value="1"/>
</dbReference>
<accession>A0ABP1Q7T5</accession>
<dbReference type="SUPFAM" id="SSF56112">
    <property type="entry name" value="Protein kinase-like (PK-like)"/>
    <property type="match status" value="1"/>
</dbReference>
<evidence type="ECO:0000313" key="7">
    <source>
        <dbReference type="EMBL" id="CAL8087967.1"/>
    </source>
</evidence>
<dbReference type="CDD" id="cd00192">
    <property type="entry name" value="PTKc"/>
    <property type="match status" value="1"/>
</dbReference>
<evidence type="ECO:0000259" key="6">
    <source>
        <dbReference type="PROSITE" id="PS50011"/>
    </source>
</evidence>
<dbReference type="PANTHER" id="PTHR24416">
    <property type="entry name" value="TYROSINE-PROTEIN KINASE RECEPTOR"/>
    <property type="match status" value="1"/>
</dbReference>
<keyword evidence="3" id="KW-0547">Nucleotide-binding</keyword>
<dbReference type="InterPro" id="IPR008266">
    <property type="entry name" value="Tyr_kinase_AS"/>
</dbReference>
<name>A0ABP1Q7T5_9HEXA</name>
<dbReference type="PANTHER" id="PTHR24416:SF619">
    <property type="entry name" value="TYROSINE-PROTEIN KINASE TRANSMEMBRANE RECEPTOR ROR-LIKE PROTEIN"/>
    <property type="match status" value="1"/>
</dbReference>
<organism evidence="7 8">
    <name type="scientific">Orchesella dallaii</name>
    <dbReference type="NCBI Taxonomy" id="48710"/>
    <lineage>
        <taxon>Eukaryota</taxon>
        <taxon>Metazoa</taxon>
        <taxon>Ecdysozoa</taxon>
        <taxon>Arthropoda</taxon>
        <taxon>Hexapoda</taxon>
        <taxon>Collembola</taxon>
        <taxon>Entomobryomorpha</taxon>
        <taxon>Entomobryoidea</taxon>
        <taxon>Orchesellidae</taxon>
        <taxon>Orchesellinae</taxon>
        <taxon>Orchesella</taxon>
    </lineage>
</organism>
<gene>
    <name evidence="7" type="ORF">ODALV1_LOCUS6907</name>
</gene>
<dbReference type="PROSITE" id="PS00109">
    <property type="entry name" value="PROTEIN_KINASE_TYR"/>
    <property type="match status" value="1"/>
</dbReference>
<keyword evidence="5" id="KW-0472">Membrane</keyword>
<keyword evidence="8" id="KW-1185">Reference proteome</keyword>
<keyword evidence="5" id="KW-0812">Transmembrane</keyword>
<evidence type="ECO:0000256" key="1">
    <source>
        <dbReference type="ARBA" id="ARBA00004167"/>
    </source>
</evidence>
<dbReference type="PROSITE" id="PS50011">
    <property type="entry name" value="PROTEIN_KINASE_DOM"/>
    <property type="match status" value="1"/>
</dbReference>
<feature type="compositionally biased region" description="Polar residues" evidence="4">
    <location>
        <begin position="541"/>
        <end position="558"/>
    </location>
</feature>
<dbReference type="Pfam" id="PF07714">
    <property type="entry name" value="PK_Tyr_Ser-Thr"/>
    <property type="match status" value="1"/>
</dbReference>
<dbReference type="InterPro" id="IPR000719">
    <property type="entry name" value="Prot_kinase_dom"/>
</dbReference>
<dbReference type="Proteomes" id="UP001642540">
    <property type="component" value="Unassembled WGS sequence"/>
</dbReference>
<feature type="domain" description="Protein kinase" evidence="6">
    <location>
        <begin position="226"/>
        <end position="521"/>
    </location>
</feature>
<dbReference type="InterPro" id="IPR017441">
    <property type="entry name" value="Protein_kinase_ATP_BS"/>
</dbReference>
<evidence type="ECO:0000313" key="8">
    <source>
        <dbReference type="Proteomes" id="UP001642540"/>
    </source>
</evidence>
<dbReference type="SMART" id="SM00219">
    <property type="entry name" value="TyrKc"/>
    <property type="match status" value="1"/>
</dbReference>
<sequence>MAWSYRGNVRPKRLRKFRAEEILGRGKTGTVRRSPIPAQLMDSHDNSDIIIKTLCRDCPEDSGGVLMADGRCKCMCTHFGEPRRKNQKCRRNIVNASNSSNSTLPNSISVDVITGSNNGSSHNSIDPFGHQLGSASFGYPIQIMLFSTMMLVSLLAIFFVGFCVVRRRSLRCFNGFKSQSRMEMKSGTASGYSQSSRLLPDRFINNPTYETTCVDLAIQVYSSDDIKLQTQIGQGCFGKVFKGEVNGEIMAIKMVHSEHSTEALREIETMASFSHPNILPLFGIAKSPEADSPWLLFEFMEHGDLASVLRSNFPSRGINGSSIVPSIHTPTVYGNNNASELKQGDNANVDVTEEELKPLQLTHEMLSNISLQIAEGMKYLSIQHFVHRDLAARNCLVSSTGVVKISDFGLSRDVYTCDYYKIGGSKLLPIRWMAPESILYGRFTLESDVWAYGTVLWEIYTWGRQPYYGHSNEEVVQLILDGVLLCPPSDCPPLIQEILAGCWKTESKDRFNFKQICEKFIKANGPRAPEEEKELVDEKQQNVNQVDESFHQTSSTAMESEYEIPRSANPIEYLQVV</sequence>
<keyword evidence="3" id="KW-0067">ATP-binding</keyword>
<comment type="caution">
    <text evidence="7">The sequence shown here is derived from an EMBL/GenBank/DDBJ whole genome shotgun (WGS) entry which is preliminary data.</text>
</comment>
<proteinExistence type="predicted"/>
<feature type="binding site" evidence="3">
    <location>
        <position position="253"/>
    </location>
    <ligand>
        <name>ATP</name>
        <dbReference type="ChEBI" id="CHEBI:30616"/>
    </ligand>
</feature>
<comment type="catalytic activity">
    <reaction evidence="2">
        <text>L-tyrosyl-[protein] + ATP = O-phospho-L-tyrosyl-[protein] + ADP + H(+)</text>
        <dbReference type="Rhea" id="RHEA:10596"/>
        <dbReference type="Rhea" id="RHEA-COMP:10136"/>
        <dbReference type="Rhea" id="RHEA-COMP:20101"/>
        <dbReference type="ChEBI" id="CHEBI:15378"/>
        <dbReference type="ChEBI" id="CHEBI:30616"/>
        <dbReference type="ChEBI" id="CHEBI:46858"/>
        <dbReference type="ChEBI" id="CHEBI:61978"/>
        <dbReference type="ChEBI" id="CHEBI:456216"/>
        <dbReference type="EC" id="2.7.10.1"/>
    </reaction>
</comment>
<evidence type="ECO:0000256" key="5">
    <source>
        <dbReference type="SAM" id="Phobius"/>
    </source>
</evidence>
<feature type="region of interest" description="Disordered" evidence="4">
    <location>
        <begin position="538"/>
        <end position="559"/>
    </location>
</feature>
<feature type="transmembrane region" description="Helical" evidence="5">
    <location>
        <begin position="143"/>
        <end position="165"/>
    </location>
</feature>